<dbReference type="SUPFAM" id="SSF55785">
    <property type="entry name" value="PYP-like sensor domain (PAS domain)"/>
    <property type="match status" value="1"/>
</dbReference>
<keyword evidence="4" id="KW-1185">Reference proteome</keyword>
<dbReference type="CDD" id="cd00130">
    <property type="entry name" value="PAS"/>
    <property type="match status" value="1"/>
</dbReference>
<dbReference type="InterPro" id="IPR035965">
    <property type="entry name" value="PAS-like_dom_sf"/>
</dbReference>
<evidence type="ECO:0000313" key="4">
    <source>
        <dbReference type="Proteomes" id="UP000199766"/>
    </source>
</evidence>
<dbReference type="SMART" id="SM00091">
    <property type="entry name" value="PAS"/>
    <property type="match status" value="1"/>
</dbReference>
<evidence type="ECO:0000256" key="1">
    <source>
        <dbReference type="SAM" id="Coils"/>
    </source>
</evidence>
<gene>
    <name evidence="3" type="ORF">SAMN02982919_00117</name>
</gene>
<sequence length="208" mass="21780">MSSSTSPPDCLTTLRERAQSSLAYPAAPGGTYGSAMAALRVLHELASSSATSVDALALLHELQVHQVELDLQAEELRNTRAELEAALARQMQRYDAAPVACLGLDFQARILELNATAVQLLGSTREALCGQRLDSFLPPASNLVLHDLLAYAQQDGSRPSGALAVLGPDGTTLHTMSASVSVDPTGSGYFLVISPIPDGLRNPSATVG</sequence>
<dbReference type="RefSeq" id="WP_091451153.1">
    <property type="nucleotide sequence ID" value="NZ_FOGD01000001.1"/>
</dbReference>
<organism evidence="3 4">
    <name type="scientific">Giesbergeria anulus</name>
    <dbReference type="NCBI Taxonomy" id="180197"/>
    <lineage>
        <taxon>Bacteria</taxon>
        <taxon>Pseudomonadati</taxon>
        <taxon>Pseudomonadota</taxon>
        <taxon>Betaproteobacteria</taxon>
        <taxon>Burkholderiales</taxon>
        <taxon>Comamonadaceae</taxon>
        <taxon>Giesbergeria</taxon>
    </lineage>
</organism>
<proteinExistence type="predicted"/>
<evidence type="ECO:0000259" key="2">
    <source>
        <dbReference type="PROSITE" id="PS50112"/>
    </source>
</evidence>
<dbReference type="AlphaFoldDB" id="A0A1H9DV00"/>
<dbReference type="Proteomes" id="UP000199766">
    <property type="component" value="Unassembled WGS sequence"/>
</dbReference>
<protein>
    <submittedName>
        <fullName evidence="3">PAS fold</fullName>
    </submittedName>
</protein>
<dbReference type="Gene3D" id="3.30.450.20">
    <property type="entry name" value="PAS domain"/>
    <property type="match status" value="1"/>
</dbReference>
<keyword evidence="1" id="KW-0175">Coiled coil</keyword>
<dbReference type="InterPro" id="IPR013767">
    <property type="entry name" value="PAS_fold"/>
</dbReference>
<dbReference type="Pfam" id="PF00989">
    <property type="entry name" value="PAS"/>
    <property type="match status" value="1"/>
</dbReference>
<dbReference type="STRING" id="180197.SAMN02982919_00117"/>
<dbReference type="GO" id="GO:0006355">
    <property type="term" value="P:regulation of DNA-templated transcription"/>
    <property type="evidence" value="ECO:0007669"/>
    <property type="project" value="InterPro"/>
</dbReference>
<accession>A0A1H9DV00</accession>
<reference evidence="3 4" key="1">
    <citation type="submission" date="2016-10" db="EMBL/GenBank/DDBJ databases">
        <authorList>
            <person name="de Groot N.N."/>
        </authorList>
    </citation>
    <scope>NUCLEOTIDE SEQUENCE [LARGE SCALE GENOMIC DNA]</scope>
    <source>
        <strain evidence="3 4">ATCC 35958</strain>
    </source>
</reference>
<dbReference type="EMBL" id="FOGD01000001">
    <property type="protein sequence ID" value="SEQ16588.1"/>
    <property type="molecule type" value="Genomic_DNA"/>
</dbReference>
<evidence type="ECO:0000313" key="3">
    <source>
        <dbReference type="EMBL" id="SEQ16588.1"/>
    </source>
</evidence>
<dbReference type="InterPro" id="IPR000014">
    <property type="entry name" value="PAS"/>
</dbReference>
<feature type="domain" description="PAS" evidence="2">
    <location>
        <begin position="83"/>
        <end position="156"/>
    </location>
</feature>
<feature type="coiled-coil region" evidence="1">
    <location>
        <begin position="62"/>
        <end position="93"/>
    </location>
</feature>
<dbReference type="PROSITE" id="PS50112">
    <property type="entry name" value="PAS"/>
    <property type="match status" value="1"/>
</dbReference>
<name>A0A1H9DV00_9BURK</name>
<dbReference type="OrthoDB" id="6366277at2"/>